<dbReference type="Proteomes" id="UP001176961">
    <property type="component" value="Unassembled WGS sequence"/>
</dbReference>
<evidence type="ECO:0000313" key="1">
    <source>
        <dbReference type="EMBL" id="CAJ0604643.1"/>
    </source>
</evidence>
<keyword evidence="2" id="KW-1185">Reference proteome</keyword>
<organism evidence="1 2">
    <name type="scientific">Cylicocyclus nassatus</name>
    <name type="common">Nematode worm</name>
    <dbReference type="NCBI Taxonomy" id="53992"/>
    <lineage>
        <taxon>Eukaryota</taxon>
        <taxon>Metazoa</taxon>
        <taxon>Ecdysozoa</taxon>
        <taxon>Nematoda</taxon>
        <taxon>Chromadorea</taxon>
        <taxon>Rhabditida</taxon>
        <taxon>Rhabditina</taxon>
        <taxon>Rhabditomorpha</taxon>
        <taxon>Strongyloidea</taxon>
        <taxon>Strongylidae</taxon>
        <taxon>Cylicocyclus</taxon>
    </lineage>
</organism>
<accession>A0AA36H6X4</accession>
<comment type="caution">
    <text evidence="1">The sequence shown here is derived from an EMBL/GenBank/DDBJ whole genome shotgun (WGS) entry which is preliminary data.</text>
</comment>
<sequence length="108" mass="12557">MAYGTIFIHVVQIHGEERITNAAENYHGRLRKILLKKHPPLASLLLVFRSVTSVAKAKLAGMERYPREGRTLRKRDRIRHEKVDRAMNTFEELRASPYLTTVQVGRYL</sequence>
<dbReference type="EMBL" id="CATQJL010000316">
    <property type="protein sequence ID" value="CAJ0604643.1"/>
    <property type="molecule type" value="Genomic_DNA"/>
</dbReference>
<evidence type="ECO:0000313" key="2">
    <source>
        <dbReference type="Proteomes" id="UP001176961"/>
    </source>
</evidence>
<name>A0AA36H6X4_CYLNA</name>
<protein>
    <submittedName>
        <fullName evidence="1">Uncharacterized protein</fullName>
    </submittedName>
</protein>
<dbReference type="AlphaFoldDB" id="A0AA36H6X4"/>
<reference evidence="1" key="1">
    <citation type="submission" date="2023-07" db="EMBL/GenBank/DDBJ databases">
        <authorList>
            <consortium name="CYATHOMIX"/>
        </authorList>
    </citation>
    <scope>NUCLEOTIDE SEQUENCE</scope>
    <source>
        <strain evidence="1">N/A</strain>
    </source>
</reference>
<proteinExistence type="predicted"/>
<gene>
    <name evidence="1" type="ORF">CYNAS_LOCUS16626</name>
</gene>